<evidence type="ECO:0000313" key="7">
    <source>
        <dbReference type="EMBL" id="GAL68155.1"/>
    </source>
</evidence>
<dbReference type="CDD" id="cd07185">
    <property type="entry name" value="OmpA_C-like"/>
    <property type="match status" value="1"/>
</dbReference>
<dbReference type="PANTHER" id="PTHR30329:SF21">
    <property type="entry name" value="LIPOPROTEIN YIAD-RELATED"/>
    <property type="match status" value="1"/>
</dbReference>
<dbReference type="eggNOG" id="COG2885">
    <property type="taxonomic scope" value="Bacteria"/>
</dbReference>
<dbReference type="RefSeq" id="WP_042245055.1">
    <property type="nucleotide sequence ID" value="NZ_BBNR01000017.1"/>
</dbReference>
<dbReference type="InterPro" id="IPR006665">
    <property type="entry name" value="OmpA-like"/>
</dbReference>
<evidence type="ECO:0000256" key="5">
    <source>
        <dbReference type="PROSITE-ProRule" id="PRU00473"/>
    </source>
</evidence>
<keyword evidence="8" id="KW-0449">Lipoprotein</keyword>
<dbReference type="InterPro" id="IPR019734">
    <property type="entry name" value="TPR_rpt"/>
</dbReference>
<dbReference type="STRING" id="504487.JCM19538_1573"/>
<dbReference type="InterPro" id="IPR050330">
    <property type="entry name" value="Bact_OuterMem_StrucFunc"/>
</dbReference>
<dbReference type="PRINTS" id="PR01021">
    <property type="entry name" value="OMPADOMAIN"/>
</dbReference>
<dbReference type="InterPro" id="IPR036737">
    <property type="entry name" value="OmpA-like_sf"/>
</dbReference>
<keyword evidence="2 5" id="KW-0472">Membrane</keyword>
<accession>A0A090W806</accession>
<dbReference type="InterPro" id="IPR011042">
    <property type="entry name" value="6-blade_b-propeller_TolB-like"/>
</dbReference>
<dbReference type="PANTHER" id="PTHR30329">
    <property type="entry name" value="STATOR ELEMENT OF FLAGELLAR MOTOR COMPLEX"/>
    <property type="match status" value="1"/>
</dbReference>
<dbReference type="Pfam" id="PF00691">
    <property type="entry name" value="OmpA"/>
    <property type="match status" value="1"/>
</dbReference>
<keyword evidence="11" id="KW-1185">Reference proteome</keyword>
<comment type="caution">
    <text evidence="8">The sequence shown here is derived from an EMBL/GenBank/DDBJ whole genome shotgun (WGS) entry which is preliminary data.</text>
</comment>
<evidence type="ECO:0000256" key="1">
    <source>
        <dbReference type="ARBA" id="ARBA00004442"/>
    </source>
</evidence>
<dbReference type="Gene3D" id="2.60.40.1120">
    <property type="entry name" value="Carboxypeptidase-like, regulatory domain"/>
    <property type="match status" value="1"/>
</dbReference>
<dbReference type="EMBL" id="BBNY01000059">
    <property type="protein sequence ID" value="GAL89923.1"/>
    <property type="molecule type" value="Genomic_DNA"/>
</dbReference>
<protein>
    <submittedName>
        <fullName evidence="8 9">Outer membrane lipoprotein Omp16</fullName>
    </submittedName>
</protein>
<feature type="repeat" description="TPR" evidence="4">
    <location>
        <begin position="56"/>
        <end position="89"/>
    </location>
</feature>
<dbReference type="Proteomes" id="UP000029641">
    <property type="component" value="Unassembled WGS sequence"/>
</dbReference>
<dbReference type="SUPFAM" id="SSF82171">
    <property type="entry name" value="DPP6 N-terminal domain-like"/>
    <property type="match status" value="1"/>
</dbReference>
<evidence type="ECO:0000313" key="11">
    <source>
        <dbReference type="Proteomes" id="UP000030184"/>
    </source>
</evidence>
<evidence type="ECO:0000313" key="8">
    <source>
        <dbReference type="EMBL" id="GAL71584.1"/>
    </source>
</evidence>
<evidence type="ECO:0000256" key="4">
    <source>
        <dbReference type="PROSITE-ProRule" id="PRU00339"/>
    </source>
</evidence>
<dbReference type="SUPFAM" id="SSF49478">
    <property type="entry name" value="Cna protein B-type domain"/>
    <property type="match status" value="1"/>
</dbReference>
<organism evidence="8 10">
    <name type="scientific">Jejuia pallidilutea</name>
    <dbReference type="NCBI Taxonomy" id="504487"/>
    <lineage>
        <taxon>Bacteria</taxon>
        <taxon>Pseudomonadati</taxon>
        <taxon>Bacteroidota</taxon>
        <taxon>Flavobacteriia</taxon>
        <taxon>Flavobacteriales</taxon>
        <taxon>Flavobacteriaceae</taxon>
        <taxon>Jejuia</taxon>
    </lineage>
</organism>
<keyword evidence="4" id="KW-0802">TPR repeat</keyword>
<name>A0A090W806_9FLAO</name>
<dbReference type="InterPro" id="IPR011990">
    <property type="entry name" value="TPR-like_helical_dom_sf"/>
</dbReference>
<dbReference type="InterPro" id="IPR006664">
    <property type="entry name" value="OMP_bac"/>
</dbReference>
<keyword evidence="3" id="KW-0998">Cell outer membrane</keyword>
<dbReference type="GO" id="GO:0009279">
    <property type="term" value="C:cell outer membrane"/>
    <property type="evidence" value="ECO:0007669"/>
    <property type="project" value="UniProtKB-SubCell"/>
</dbReference>
<dbReference type="Proteomes" id="UP000030184">
    <property type="component" value="Unassembled WGS sequence"/>
</dbReference>
<evidence type="ECO:0000256" key="2">
    <source>
        <dbReference type="ARBA" id="ARBA00023136"/>
    </source>
</evidence>
<gene>
    <name evidence="7" type="ORF">JCM19301_297</name>
    <name evidence="8" type="ORF">JCM19302_3074</name>
    <name evidence="9" type="ORF">JCM19538_1573</name>
</gene>
<dbReference type="PROSITE" id="PS51123">
    <property type="entry name" value="OMPA_2"/>
    <property type="match status" value="1"/>
</dbReference>
<comment type="subcellular location">
    <subcellularLocation>
        <location evidence="1">Cell outer membrane</location>
    </subcellularLocation>
</comment>
<reference evidence="11" key="1">
    <citation type="journal article" date="2014" name="Genome Announc.">
        <title>Draft Genome Sequence of Marine Flavobacterium Jejuia pallidilutea Strain 11shimoA1 and Pigmentation Mutants.</title>
        <authorList>
            <person name="Takatani N."/>
            <person name="Nakanishi M."/>
            <person name="Meirelles P."/>
            <person name="Mino S."/>
            <person name="Suda W."/>
            <person name="Oshima K."/>
            <person name="Hattori M."/>
            <person name="Ohkuma M."/>
            <person name="Hosokawa M."/>
            <person name="Miyashita K."/>
            <person name="Thompson F.L."/>
            <person name="Niwa A."/>
            <person name="Sawabe T."/>
            <person name="Sawabe T."/>
        </authorList>
    </citation>
    <scope>NUCLEOTIDE SEQUENCE [LARGE SCALE GENOMIC DNA]</scope>
    <source>
        <strain evidence="11">JCM 19538</strain>
    </source>
</reference>
<dbReference type="AlphaFoldDB" id="A0A090W806"/>
<evidence type="ECO:0000259" key="6">
    <source>
        <dbReference type="PROSITE" id="PS51123"/>
    </source>
</evidence>
<dbReference type="OrthoDB" id="9809364at2"/>
<dbReference type="EMBL" id="BBNR01000017">
    <property type="protein sequence ID" value="GAL68155.1"/>
    <property type="molecule type" value="Genomic_DNA"/>
</dbReference>
<dbReference type="InterPro" id="IPR011659">
    <property type="entry name" value="WD40"/>
</dbReference>
<dbReference type="Gene3D" id="2.120.10.30">
    <property type="entry name" value="TolB, C-terminal domain"/>
    <property type="match status" value="1"/>
</dbReference>
<dbReference type="Pfam" id="PF07676">
    <property type="entry name" value="PD40"/>
    <property type="match status" value="2"/>
</dbReference>
<dbReference type="SUPFAM" id="SSF48452">
    <property type="entry name" value="TPR-like"/>
    <property type="match status" value="1"/>
</dbReference>
<dbReference type="SUPFAM" id="SSF103088">
    <property type="entry name" value="OmpA-like"/>
    <property type="match status" value="1"/>
</dbReference>
<dbReference type="Gene3D" id="1.25.40.10">
    <property type="entry name" value="Tetratricopeptide repeat domain"/>
    <property type="match status" value="1"/>
</dbReference>
<feature type="domain" description="OmpA-like" evidence="6">
    <location>
        <begin position="511"/>
        <end position="633"/>
    </location>
</feature>
<dbReference type="EMBL" id="BBNS01000014">
    <property type="protein sequence ID" value="GAL71584.1"/>
    <property type="molecule type" value="Genomic_DNA"/>
</dbReference>
<dbReference type="Proteomes" id="UP000029646">
    <property type="component" value="Unassembled WGS sequence"/>
</dbReference>
<dbReference type="PROSITE" id="PS50005">
    <property type="entry name" value="TPR"/>
    <property type="match status" value="1"/>
</dbReference>
<evidence type="ECO:0000256" key="3">
    <source>
        <dbReference type="ARBA" id="ARBA00023237"/>
    </source>
</evidence>
<sequence>MKKRIYILTIIIVFTSGISFAQKGKVSSAVKKYEKLSYIASRNDLLELANKEDASPEVIEKLANTFYYNSEMDDAAKWYEKLVSLNPQTNPENYFKYAQALKATNNYKESDEALRTFATLRPDDSRGVKFLNNPDYLEAIETISQDYMLVNLDVNTSFSDFGASLYNNNLIFASSRDEDEKIYSWNAQPFLDLFELDSEGNVQEVAGDINTKYHESSTAFTKDGTTVYFTRNNYYNGRFKKNSENTHTLKVYKATLADGEWTNIEPLPFNNDEYNVAHPTLSVDEKKLYFASDMPGTKGMSDIFVVDINDDGTYGTPLNLGSKINTEGRENFPFVSDKGVLYFSSDGHLGLGGLDVFKIKLDDIDSNMLKNVGKPINSPKDDFAFIINESLRIGYISSNRKGGKGDDDIYSFKIPDCDFSLKGTVVNKRTNVIIANAEVTLKDENNNVLESVKSDDRGMFQFNTSCKAQTYIIEAKKEKYEDDFTDFTVNTAKKDSNLKLALEPSAAGIGTDLALLLNLNPIYFDYDKSFIRPDAEIELAKIIKYMKEFPNVKIDVRSHTDSRGRDAYNLALSERRNTSTKAYIINKGGISPDRISGKGYGETRLTNRCSNGVKCSKDEHQANRRSEFIVVEN</sequence>
<evidence type="ECO:0000313" key="10">
    <source>
        <dbReference type="Proteomes" id="UP000029646"/>
    </source>
</evidence>
<evidence type="ECO:0000313" key="9">
    <source>
        <dbReference type="EMBL" id="GAL89923.1"/>
    </source>
</evidence>
<dbReference type="Pfam" id="PF13620">
    <property type="entry name" value="CarboxypepD_reg"/>
    <property type="match status" value="1"/>
</dbReference>
<proteinExistence type="predicted"/>
<dbReference type="Gene3D" id="3.30.1330.60">
    <property type="entry name" value="OmpA-like domain"/>
    <property type="match status" value="1"/>
</dbReference>